<keyword evidence="5" id="KW-1185">Reference proteome</keyword>
<evidence type="ECO:0000256" key="1">
    <source>
        <dbReference type="ARBA" id="ARBA00006484"/>
    </source>
</evidence>
<gene>
    <name evidence="4" type="ORF">CLV42_11321</name>
</gene>
<dbReference type="InterPro" id="IPR002347">
    <property type="entry name" value="SDR_fam"/>
</dbReference>
<evidence type="ECO:0000259" key="3">
    <source>
        <dbReference type="SMART" id="SM00822"/>
    </source>
</evidence>
<dbReference type="GO" id="GO:0016491">
    <property type="term" value="F:oxidoreductase activity"/>
    <property type="evidence" value="ECO:0007669"/>
    <property type="project" value="UniProtKB-KW"/>
</dbReference>
<dbReference type="PANTHER" id="PTHR24320">
    <property type="entry name" value="RETINOL DEHYDROGENASE"/>
    <property type="match status" value="1"/>
</dbReference>
<feature type="domain" description="Ketoreductase" evidence="3">
    <location>
        <begin position="5"/>
        <end position="140"/>
    </location>
</feature>
<dbReference type="SUPFAM" id="SSF51735">
    <property type="entry name" value="NAD(P)-binding Rossmann-fold domains"/>
    <property type="match status" value="1"/>
</dbReference>
<dbReference type="SMART" id="SM00822">
    <property type="entry name" value="PKS_KR"/>
    <property type="match status" value="1"/>
</dbReference>
<dbReference type="PANTHER" id="PTHR24320:SF148">
    <property type="entry name" value="NAD(P)-BINDING ROSSMANN-FOLD SUPERFAMILY PROTEIN"/>
    <property type="match status" value="1"/>
</dbReference>
<dbReference type="OrthoDB" id="597510at2"/>
<proteinExistence type="inferred from homology"/>
<name>A0A2P8FUE1_9BACT</name>
<dbReference type="Proteomes" id="UP000240978">
    <property type="component" value="Unassembled WGS sequence"/>
</dbReference>
<comment type="similarity">
    <text evidence="1">Belongs to the short-chain dehydrogenases/reductases (SDR) family.</text>
</comment>
<sequence>MGVTKAYVITGPTSGIGLATAMELAKHGTVILVGRNLDKLNQVQKTIAGKGQKAICVLCDISDIKSVRNAAQQIVALQLPIAGVLNNAGIMSAKASKSVQGWDMTYATNHLGAFAFTEALSPYLPDGANVVFIASAIEDPERKPAKMMGMRGGRYISAEASARGEWKEGGSKMAGIDAYATSKQCILAAAMALSRENKRLHFNAVEPGITRGTGLGSESTNSVVRFIFGHLMAIIPPFSHYSSTPEKSAKVIANVLIDQTGQTGIYFDEKGHPMMGSELSRDPTFQDRIVEETRALLQKVY</sequence>
<evidence type="ECO:0000313" key="4">
    <source>
        <dbReference type="EMBL" id="PSL25340.1"/>
    </source>
</evidence>
<dbReference type="InterPro" id="IPR036291">
    <property type="entry name" value="NAD(P)-bd_dom_sf"/>
</dbReference>
<reference evidence="4 5" key="1">
    <citation type="submission" date="2018-03" db="EMBL/GenBank/DDBJ databases">
        <title>Genomic Encyclopedia of Archaeal and Bacterial Type Strains, Phase II (KMG-II): from individual species to whole genera.</title>
        <authorList>
            <person name="Goeker M."/>
        </authorList>
    </citation>
    <scope>NUCLEOTIDE SEQUENCE [LARGE SCALE GENOMIC DNA]</scope>
    <source>
        <strain evidence="4 5">DSM 18107</strain>
    </source>
</reference>
<evidence type="ECO:0000256" key="2">
    <source>
        <dbReference type="ARBA" id="ARBA00023002"/>
    </source>
</evidence>
<dbReference type="RefSeq" id="WP_106604625.1">
    <property type="nucleotide sequence ID" value="NZ_PYGK01000013.1"/>
</dbReference>
<dbReference type="Gene3D" id="3.40.50.720">
    <property type="entry name" value="NAD(P)-binding Rossmann-like Domain"/>
    <property type="match status" value="1"/>
</dbReference>
<dbReference type="InterPro" id="IPR057326">
    <property type="entry name" value="KR_dom"/>
</dbReference>
<protein>
    <submittedName>
        <fullName evidence="4">Short-subunit dehydrogenase</fullName>
    </submittedName>
</protein>
<comment type="caution">
    <text evidence="4">The sequence shown here is derived from an EMBL/GenBank/DDBJ whole genome shotgun (WGS) entry which is preliminary data.</text>
</comment>
<organism evidence="4 5">
    <name type="scientific">Chitinophaga ginsengisoli</name>
    <dbReference type="NCBI Taxonomy" id="363837"/>
    <lineage>
        <taxon>Bacteria</taxon>
        <taxon>Pseudomonadati</taxon>
        <taxon>Bacteroidota</taxon>
        <taxon>Chitinophagia</taxon>
        <taxon>Chitinophagales</taxon>
        <taxon>Chitinophagaceae</taxon>
        <taxon>Chitinophaga</taxon>
    </lineage>
</organism>
<dbReference type="PRINTS" id="PR00081">
    <property type="entry name" value="GDHRDH"/>
</dbReference>
<evidence type="ECO:0000313" key="5">
    <source>
        <dbReference type="Proteomes" id="UP000240978"/>
    </source>
</evidence>
<dbReference type="Pfam" id="PF00106">
    <property type="entry name" value="adh_short"/>
    <property type="match status" value="1"/>
</dbReference>
<accession>A0A2P8FUE1</accession>
<dbReference type="EMBL" id="PYGK01000013">
    <property type="protein sequence ID" value="PSL25340.1"/>
    <property type="molecule type" value="Genomic_DNA"/>
</dbReference>
<dbReference type="AlphaFoldDB" id="A0A2P8FUE1"/>
<keyword evidence="2" id="KW-0560">Oxidoreductase</keyword>